<feature type="domain" description="Fervidolysin-like N-terminal prodomain" evidence="7">
    <location>
        <begin position="119"/>
        <end position="184"/>
    </location>
</feature>
<comment type="caution">
    <text evidence="8">The sequence shown here is derived from an EMBL/GenBank/DDBJ whole genome shotgun (WGS) entry which is preliminary data.</text>
</comment>
<dbReference type="GO" id="GO:0016485">
    <property type="term" value="P:protein processing"/>
    <property type="evidence" value="ECO:0007669"/>
    <property type="project" value="TreeGrafter"/>
</dbReference>
<dbReference type="InterPro" id="IPR015500">
    <property type="entry name" value="Peptidase_S8_subtilisin-rel"/>
</dbReference>
<protein>
    <submittedName>
        <fullName evidence="8">Uncharacterized protein</fullName>
    </submittedName>
</protein>
<dbReference type="PANTHER" id="PTHR42884">
    <property type="entry name" value="PROPROTEIN CONVERTASE SUBTILISIN/KEXIN-RELATED"/>
    <property type="match status" value="1"/>
</dbReference>
<dbReference type="Proteomes" id="UP000233618">
    <property type="component" value="Unassembled WGS sequence"/>
</dbReference>
<feature type="domain" description="Peptidase S8/S53" evidence="6">
    <location>
        <begin position="239"/>
        <end position="556"/>
    </location>
</feature>
<evidence type="ECO:0000313" key="8">
    <source>
        <dbReference type="EMBL" id="PKQ67919.1"/>
    </source>
</evidence>
<dbReference type="GO" id="GO:0004252">
    <property type="term" value="F:serine-type endopeptidase activity"/>
    <property type="evidence" value="ECO:0007669"/>
    <property type="project" value="UniProtKB-UniRule"/>
</dbReference>
<keyword evidence="3 5" id="KW-0720">Serine protease</keyword>
<keyword evidence="9" id="KW-1185">Reference proteome</keyword>
<dbReference type="RefSeq" id="WP_101308930.1">
    <property type="nucleotide sequence ID" value="NZ_MVDE01000006.1"/>
</dbReference>
<keyword evidence="2 5" id="KW-0378">Hydrolase</keyword>
<dbReference type="InterPro" id="IPR023828">
    <property type="entry name" value="Peptidase_S8_Ser-AS"/>
</dbReference>
<organism evidence="8 9">
    <name type="scientific">Labilibaculum manganireducens</name>
    <dbReference type="NCBI Taxonomy" id="1940525"/>
    <lineage>
        <taxon>Bacteria</taxon>
        <taxon>Pseudomonadati</taxon>
        <taxon>Bacteroidota</taxon>
        <taxon>Bacteroidia</taxon>
        <taxon>Marinilabiliales</taxon>
        <taxon>Marinifilaceae</taxon>
        <taxon>Labilibaculum</taxon>
    </lineage>
</organism>
<evidence type="ECO:0000259" key="6">
    <source>
        <dbReference type="Pfam" id="PF00082"/>
    </source>
</evidence>
<sequence>MKNNYTACIILFITVLVLMSFSMSKQSKFYYAYAEKIYLNKLDNKLIVRYKQNKKHDKKQIRSYLGLRDEYIKWKDESTCVIISEPSKMSSIKNKILKQVDVKTINPVYATNMGLEMGVTDEILVRFNKGVSQKEIDKLHKEYNVELVKTTKIYQLLKVPNGADGLEIANKYHESGLTRFSHPNFICDVELHQTIPNDPYFINQFSLNNTGQVFADGHSGTNDSDIDAPEAWAITKGNNNIVIAVLDQGLTSDHPDLPNTRQIRLNGSNFADGDPNNPSPTFNSNHGNACAGIIGATQNNNEGIAGIASNCRIMPIRIFNADNSGITPQGLADAIGFASQNGADIISNSWGYNSDDPNLHPVIRDAIIAATTEGRNNLGCVVVFSGGNNFENDGFVHFPSNVNVTGVLTVGASDRFDQKSFYSPLANPASQNNQVIDLVAPSHRAYSNQIATETFEAWSIDTPGNAGYNPVKSSDGGNLPVIGSILPGTGLNNLSYTGRFGGTSYSCPQVAGVAALILSVNPNLTQEEVFEILTETSDEVGGYAYINGRSNELGFGRLNACGAVTEAISTTLIDGPNLVCTSGSTFGLDALSAEVPVTWTSSSNISFPSGNTGSTVVAKAYSSTSSGAGWIEAAISGACGNVTLPRKDVWVGPPSFTLSGTTILDIGMPGIAIVNYSNGDHFSQGIQNSDWSFTGPLDYVNGDAMKAHYRAGRREGGVGFIYATQTNQCGSSENRLFFEVEEPFFMLVSPNPANEYTELNFYGGDEISEYQKSSPVMVSVPMGEKTQELGEYEIQIWNERKGLVKQMKSKSKKLQIPTNNLEEGTYFLHVIVNGKVHKQQLKVQR</sequence>
<dbReference type="PROSITE" id="PS00138">
    <property type="entry name" value="SUBTILASE_SER"/>
    <property type="match status" value="1"/>
</dbReference>
<evidence type="ECO:0000256" key="2">
    <source>
        <dbReference type="ARBA" id="ARBA00022801"/>
    </source>
</evidence>
<dbReference type="Pfam" id="PF22148">
    <property type="entry name" value="Fervidolysin_NPro-like"/>
    <property type="match status" value="1"/>
</dbReference>
<evidence type="ECO:0000313" key="9">
    <source>
        <dbReference type="Proteomes" id="UP000233618"/>
    </source>
</evidence>
<accession>A0A2N3ICA5</accession>
<evidence type="ECO:0000259" key="7">
    <source>
        <dbReference type="Pfam" id="PF22148"/>
    </source>
</evidence>
<dbReference type="InterPro" id="IPR000209">
    <property type="entry name" value="Peptidase_S8/S53_dom"/>
</dbReference>
<proteinExistence type="inferred from homology"/>
<dbReference type="InterPro" id="IPR036852">
    <property type="entry name" value="Peptidase_S8/S53_dom_sf"/>
</dbReference>
<feature type="active site" description="Charge relay system" evidence="4 5">
    <location>
        <position position="286"/>
    </location>
</feature>
<dbReference type="PROSITE" id="PS51892">
    <property type="entry name" value="SUBTILASE"/>
    <property type="match status" value="1"/>
</dbReference>
<dbReference type="AlphaFoldDB" id="A0A2N3ICA5"/>
<dbReference type="EMBL" id="MVDE01000006">
    <property type="protein sequence ID" value="PKQ67919.1"/>
    <property type="molecule type" value="Genomic_DNA"/>
</dbReference>
<evidence type="ECO:0000256" key="3">
    <source>
        <dbReference type="ARBA" id="ARBA00022825"/>
    </source>
</evidence>
<feature type="active site" description="Charge relay system" evidence="4 5">
    <location>
        <position position="247"/>
    </location>
</feature>
<dbReference type="Gene3D" id="3.40.50.200">
    <property type="entry name" value="Peptidase S8/S53 domain"/>
    <property type="match status" value="1"/>
</dbReference>
<evidence type="ECO:0000256" key="4">
    <source>
        <dbReference type="PIRSR" id="PIRSR615500-1"/>
    </source>
</evidence>
<dbReference type="PANTHER" id="PTHR42884:SF14">
    <property type="entry name" value="NEUROENDOCRINE CONVERTASE 1"/>
    <property type="match status" value="1"/>
</dbReference>
<gene>
    <name evidence="8" type="ORF">BZG01_06010</name>
</gene>
<reference evidence="8 9" key="1">
    <citation type="journal article" date="2017" name="Front. Microbiol.">
        <title>Labilibaculum manganireducens gen. nov., sp. nov. and Labilibaculum filiforme sp. nov., Novel Bacteroidetes Isolated from Subsurface Sediments of the Baltic Sea.</title>
        <authorList>
            <person name="Vandieken V."/>
            <person name="Marshall I.P."/>
            <person name="Niemann H."/>
            <person name="Engelen B."/>
            <person name="Cypionka H."/>
        </authorList>
    </citation>
    <scope>NUCLEOTIDE SEQUENCE [LARGE SCALE GENOMIC DNA]</scope>
    <source>
        <strain evidence="8 9">59.10-2M</strain>
    </source>
</reference>
<dbReference type="Pfam" id="PF00082">
    <property type="entry name" value="Peptidase_S8"/>
    <property type="match status" value="1"/>
</dbReference>
<dbReference type="SUPFAM" id="SSF52743">
    <property type="entry name" value="Subtilisin-like"/>
    <property type="match status" value="1"/>
</dbReference>
<keyword evidence="1 5" id="KW-0645">Protease</keyword>
<comment type="similarity">
    <text evidence="5">Belongs to the peptidase S8 family.</text>
</comment>
<dbReference type="GO" id="GO:0016020">
    <property type="term" value="C:membrane"/>
    <property type="evidence" value="ECO:0007669"/>
    <property type="project" value="TreeGrafter"/>
</dbReference>
<feature type="active site" description="Charge relay system" evidence="4 5">
    <location>
        <position position="504"/>
    </location>
</feature>
<dbReference type="PRINTS" id="PR00723">
    <property type="entry name" value="SUBTILISIN"/>
</dbReference>
<name>A0A2N3ICA5_9BACT</name>
<evidence type="ECO:0000256" key="5">
    <source>
        <dbReference type="PROSITE-ProRule" id="PRU01240"/>
    </source>
</evidence>
<evidence type="ECO:0000256" key="1">
    <source>
        <dbReference type="ARBA" id="ARBA00022670"/>
    </source>
</evidence>
<dbReference type="InterPro" id="IPR054399">
    <property type="entry name" value="Fervidolysin-like_N_prodom"/>
</dbReference>